<evidence type="ECO:0000313" key="10">
    <source>
        <dbReference type="Proteomes" id="UP000078368"/>
    </source>
</evidence>
<dbReference type="AlphaFoldDB" id="A0A179B3G9"/>
<dbReference type="Proteomes" id="UP000078368">
    <property type="component" value="Unassembled WGS sequence"/>
</dbReference>
<feature type="transmembrane region" description="Helical" evidence="7">
    <location>
        <begin position="380"/>
        <end position="402"/>
    </location>
</feature>
<evidence type="ECO:0000256" key="6">
    <source>
        <dbReference type="RuleBase" id="RU000320"/>
    </source>
</evidence>
<dbReference type="PANTHER" id="PTHR43507:SF1">
    <property type="entry name" value="NADH-UBIQUINONE OXIDOREDUCTASE CHAIN 4"/>
    <property type="match status" value="1"/>
</dbReference>
<accession>A0A179B3G9</accession>
<evidence type="ECO:0000256" key="2">
    <source>
        <dbReference type="ARBA" id="ARBA00009025"/>
    </source>
</evidence>
<dbReference type="GO" id="GO:0015990">
    <property type="term" value="P:electron transport coupled proton transport"/>
    <property type="evidence" value="ECO:0007669"/>
    <property type="project" value="TreeGrafter"/>
</dbReference>
<dbReference type="InterPro" id="IPR003918">
    <property type="entry name" value="NADH_UbQ_OxRdtase"/>
</dbReference>
<comment type="similarity">
    <text evidence="2">Belongs to the complex I subunit 4 family.</text>
</comment>
<evidence type="ECO:0000256" key="4">
    <source>
        <dbReference type="ARBA" id="ARBA00022989"/>
    </source>
</evidence>
<feature type="transmembrane region" description="Helical" evidence="7">
    <location>
        <begin position="253"/>
        <end position="277"/>
    </location>
</feature>
<dbReference type="Pfam" id="PF00361">
    <property type="entry name" value="Proton_antipo_M"/>
    <property type="match status" value="1"/>
</dbReference>
<feature type="transmembrane region" description="Helical" evidence="7">
    <location>
        <begin position="12"/>
        <end position="29"/>
    </location>
</feature>
<feature type="transmembrane region" description="Helical" evidence="7">
    <location>
        <begin position="144"/>
        <end position="164"/>
    </location>
</feature>
<dbReference type="GO" id="GO:0016020">
    <property type="term" value="C:membrane"/>
    <property type="evidence" value="ECO:0007669"/>
    <property type="project" value="UniProtKB-SubCell"/>
</dbReference>
<comment type="subcellular location">
    <subcellularLocation>
        <location evidence="1">Endomembrane system</location>
        <topology evidence="1">Multi-pass membrane protein</topology>
    </subcellularLocation>
    <subcellularLocation>
        <location evidence="6">Membrane</location>
        <topology evidence="6">Multi-pass membrane protein</topology>
    </subcellularLocation>
</comment>
<dbReference type="STRING" id="1823756.A4H34_00030"/>
<dbReference type="GO" id="GO:0042773">
    <property type="term" value="P:ATP synthesis coupled electron transport"/>
    <property type="evidence" value="ECO:0007669"/>
    <property type="project" value="InterPro"/>
</dbReference>
<dbReference type="RefSeq" id="WP_064230643.1">
    <property type="nucleotide sequence ID" value="NZ_LVZK01000001.1"/>
</dbReference>
<comment type="caution">
    <text evidence="9">The sequence shown here is derived from an EMBL/GenBank/DDBJ whole genome shotgun (WGS) entry which is preliminary data.</text>
</comment>
<dbReference type="EMBL" id="LVZK01000001">
    <property type="protein sequence ID" value="OAP85641.1"/>
    <property type="molecule type" value="Genomic_DNA"/>
</dbReference>
<dbReference type="GO" id="GO:0003954">
    <property type="term" value="F:NADH dehydrogenase activity"/>
    <property type="evidence" value="ECO:0007669"/>
    <property type="project" value="TreeGrafter"/>
</dbReference>
<reference evidence="9 10" key="1">
    <citation type="submission" date="2016-04" db="EMBL/GenBank/DDBJ databases">
        <title>Peptidophaga gingivicola gen. nov., sp. nov., isolated from human subgingival plaque.</title>
        <authorList>
            <person name="Beall C.J."/>
            <person name="Mokrzan E.M."/>
            <person name="Griffen A.L."/>
            <person name="Leys E.J."/>
        </authorList>
    </citation>
    <scope>NUCLEOTIDE SEQUENCE [LARGE SCALE GENOMIC DNA]</scope>
    <source>
        <strain evidence="9 10">BA112</strain>
    </source>
</reference>
<feature type="transmembrane region" description="Helical" evidence="7">
    <location>
        <begin position="414"/>
        <end position="435"/>
    </location>
</feature>
<keyword evidence="10" id="KW-1185">Reference proteome</keyword>
<feature type="transmembrane region" description="Helical" evidence="7">
    <location>
        <begin position="311"/>
        <end position="332"/>
    </location>
</feature>
<feature type="transmembrane region" description="Helical" evidence="7">
    <location>
        <begin position="78"/>
        <end position="108"/>
    </location>
</feature>
<keyword evidence="5 7" id="KW-0472">Membrane</keyword>
<dbReference type="NCBIfam" id="TIGR01972">
    <property type="entry name" value="NDH_I_M"/>
    <property type="match status" value="1"/>
</dbReference>
<feature type="transmembrane region" description="Helical" evidence="7">
    <location>
        <begin position="120"/>
        <end position="138"/>
    </location>
</feature>
<keyword evidence="4 7" id="KW-1133">Transmembrane helix</keyword>
<dbReference type="GO" id="GO:0008137">
    <property type="term" value="F:NADH dehydrogenase (ubiquinone) activity"/>
    <property type="evidence" value="ECO:0007669"/>
    <property type="project" value="InterPro"/>
</dbReference>
<feature type="domain" description="NADH:quinone oxidoreductase/Mrp antiporter transmembrane" evidence="8">
    <location>
        <begin position="140"/>
        <end position="427"/>
    </location>
</feature>
<keyword evidence="3 6" id="KW-0812">Transmembrane</keyword>
<evidence type="ECO:0000256" key="7">
    <source>
        <dbReference type="SAM" id="Phobius"/>
    </source>
</evidence>
<dbReference type="PANTHER" id="PTHR43507">
    <property type="entry name" value="NADH-UBIQUINONE OXIDOREDUCTASE CHAIN 4"/>
    <property type="match status" value="1"/>
</dbReference>
<feature type="transmembrane region" description="Helical" evidence="7">
    <location>
        <begin position="283"/>
        <end position="304"/>
    </location>
</feature>
<feature type="transmembrane region" description="Helical" evidence="7">
    <location>
        <begin position="338"/>
        <end position="359"/>
    </location>
</feature>
<protein>
    <submittedName>
        <fullName evidence="9">NADH-quinone oxidoreductase subunit M</fullName>
    </submittedName>
</protein>
<evidence type="ECO:0000313" key="9">
    <source>
        <dbReference type="EMBL" id="OAP85641.1"/>
    </source>
</evidence>
<dbReference type="InterPro" id="IPR001750">
    <property type="entry name" value="ND/Mrp_TM"/>
</dbReference>
<dbReference type="InterPro" id="IPR010227">
    <property type="entry name" value="NADH_Q_OxRdtase_chainM/4"/>
</dbReference>
<evidence type="ECO:0000256" key="1">
    <source>
        <dbReference type="ARBA" id="ARBA00004127"/>
    </source>
</evidence>
<dbReference type="PRINTS" id="PR01437">
    <property type="entry name" value="NUOXDRDTASE4"/>
</dbReference>
<organism evidence="9 10">
    <name type="scientific">Peptidiphaga gingivicola</name>
    <dbReference type="NCBI Taxonomy" id="2741497"/>
    <lineage>
        <taxon>Bacteria</taxon>
        <taxon>Bacillati</taxon>
        <taxon>Actinomycetota</taxon>
        <taxon>Actinomycetes</taxon>
        <taxon>Actinomycetales</taxon>
        <taxon>Actinomycetaceae</taxon>
        <taxon>Peptidiphaga</taxon>
    </lineage>
</organism>
<feature type="transmembrane region" description="Helical" evidence="7">
    <location>
        <begin position="176"/>
        <end position="198"/>
    </location>
</feature>
<feature type="transmembrane region" description="Helical" evidence="7">
    <location>
        <begin position="36"/>
        <end position="58"/>
    </location>
</feature>
<evidence type="ECO:0000256" key="3">
    <source>
        <dbReference type="ARBA" id="ARBA00022692"/>
    </source>
</evidence>
<gene>
    <name evidence="9" type="ORF">A4H34_00030</name>
</gene>
<evidence type="ECO:0000259" key="8">
    <source>
        <dbReference type="Pfam" id="PF00361"/>
    </source>
</evidence>
<dbReference type="GO" id="GO:0048039">
    <property type="term" value="F:ubiquinone binding"/>
    <property type="evidence" value="ECO:0007669"/>
    <property type="project" value="TreeGrafter"/>
</dbReference>
<feature type="transmembrane region" description="Helical" evidence="7">
    <location>
        <begin position="218"/>
        <end position="241"/>
    </location>
</feature>
<proteinExistence type="inferred from homology"/>
<evidence type="ECO:0000256" key="5">
    <source>
        <dbReference type="ARBA" id="ARBA00023136"/>
    </source>
</evidence>
<sequence length="499" mass="52168">MHNVIEAAFPWLTVLIVVALLGALLLWLVKPLREHAIVFGVGLSGLILALFVGAAAGFDFDAAGRVQLAEDYSWIPQIGASVAWGVNGMGLVMVGLAVFLVPLVLLAAAGDFRGETPNRVAGYVGWVLALEAVMIGIFAARDVFLFYVLFELMILPMYFLIGRYGGEGASRAAIKFVLYSLFGGLVMLVGVVALAARAEGSKGLLFESAAQAAGGNGMLVFLTFFAAFAIKAPMFPVHTWLPDAAEKAPAGTSTLLVGVLDKVGTYGMIALCLPIAPDAAKSAAVPVMVFAVISIFWGAFMAIASNDLMRLIAYTSVSHFGFIVLGVFSGSSTAMTGAIVYMVAHGVATGALFLTVGFLRRRGGDALITTYGGWQRVTPVIAGVFLVSGLATIALPGLSGFVPEYLVLMGTFKVHRAFALVAVLAVILAAVYILLPYQRIFTGPKPDVAVPDLDAREKTVAGILVAAMLALGFFPSPLVDAVRPAAVQSSTVAIEGSAK</sequence>
<name>A0A179B3G9_9ACTO</name>
<dbReference type="OrthoDB" id="9768329at2"/>
<dbReference type="GO" id="GO:0012505">
    <property type="term" value="C:endomembrane system"/>
    <property type="evidence" value="ECO:0007669"/>
    <property type="project" value="UniProtKB-SubCell"/>
</dbReference>